<dbReference type="RefSeq" id="WP_145363737.1">
    <property type="nucleotide sequence ID" value="NZ_CP036268.1"/>
</dbReference>
<evidence type="ECO:0000313" key="2">
    <source>
        <dbReference type="Proteomes" id="UP000317318"/>
    </source>
</evidence>
<dbReference type="AlphaFoldDB" id="A0A517R190"/>
<reference evidence="1 2" key="1">
    <citation type="submission" date="2019-02" db="EMBL/GenBank/DDBJ databases">
        <title>Deep-cultivation of Planctomycetes and their phenomic and genomic characterization uncovers novel biology.</title>
        <authorList>
            <person name="Wiegand S."/>
            <person name="Jogler M."/>
            <person name="Boedeker C."/>
            <person name="Pinto D."/>
            <person name="Vollmers J."/>
            <person name="Rivas-Marin E."/>
            <person name="Kohn T."/>
            <person name="Peeters S.H."/>
            <person name="Heuer A."/>
            <person name="Rast P."/>
            <person name="Oberbeckmann S."/>
            <person name="Bunk B."/>
            <person name="Jeske O."/>
            <person name="Meyerdierks A."/>
            <person name="Storesund J.E."/>
            <person name="Kallscheuer N."/>
            <person name="Luecker S."/>
            <person name="Lage O.M."/>
            <person name="Pohl T."/>
            <person name="Merkel B.J."/>
            <person name="Hornburger P."/>
            <person name="Mueller R.-W."/>
            <person name="Bruemmer F."/>
            <person name="Labrenz M."/>
            <person name="Spormann A.M."/>
            <person name="Op den Camp H."/>
            <person name="Overmann J."/>
            <person name="Amann R."/>
            <person name="Jetten M.S.M."/>
            <person name="Mascher T."/>
            <person name="Medema M.H."/>
            <person name="Devos D.P."/>
            <person name="Kaster A.-K."/>
            <person name="Ovreas L."/>
            <person name="Rohde M."/>
            <person name="Galperin M.Y."/>
            <person name="Jogler C."/>
        </authorList>
    </citation>
    <scope>NUCLEOTIDE SEQUENCE [LARGE SCALE GENOMIC DNA]</scope>
    <source>
        <strain evidence="1 2">Pan189</strain>
    </source>
</reference>
<dbReference type="Proteomes" id="UP000317318">
    <property type="component" value="Chromosome"/>
</dbReference>
<dbReference type="InterPro" id="IPR019587">
    <property type="entry name" value="Polyketide_cyclase/dehydratase"/>
</dbReference>
<dbReference type="InterPro" id="IPR023393">
    <property type="entry name" value="START-like_dom_sf"/>
</dbReference>
<keyword evidence="2" id="KW-1185">Reference proteome</keyword>
<accession>A0A517R190</accession>
<gene>
    <name evidence="1" type="ORF">Pan189_20210</name>
</gene>
<proteinExistence type="predicted"/>
<protein>
    <submittedName>
        <fullName evidence="1">Polyketide cyclase / dehydrase and lipid transport</fullName>
    </submittedName>
</protein>
<dbReference type="KEGG" id="svp:Pan189_20210"/>
<dbReference type="OrthoDB" id="288089at2"/>
<dbReference type="Pfam" id="PF10604">
    <property type="entry name" value="Polyketide_cyc2"/>
    <property type="match status" value="1"/>
</dbReference>
<dbReference type="Gene3D" id="3.30.530.20">
    <property type="match status" value="1"/>
</dbReference>
<organism evidence="1 2">
    <name type="scientific">Stratiformator vulcanicus</name>
    <dbReference type="NCBI Taxonomy" id="2527980"/>
    <lineage>
        <taxon>Bacteria</taxon>
        <taxon>Pseudomonadati</taxon>
        <taxon>Planctomycetota</taxon>
        <taxon>Planctomycetia</taxon>
        <taxon>Planctomycetales</taxon>
        <taxon>Planctomycetaceae</taxon>
        <taxon>Stratiformator</taxon>
    </lineage>
</organism>
<dbReference type="SUPFAM" id="SSF55961">
    <property type="entry name" value="Bet v1-like"/>
    <property type="match status" value="1"/>
</dbReference>
<dbReference type="EMBL" id="CP036268">
    <property type="protein sequence ID" value="QDT37641.1"/>
    <property type="molecule type" value="Genomic_DNA"/>
</dbReference>
<name>A0A517R190_9PLAN</name>
<dbReference type="CDD" id="cd07812">
    <property type="entry name" value="SRPBCC"/>
    <property type="match status" value="1"/>
</dbReference>
<evidence type="ECO:0000313" key="1">
    <source>
        <dbReference type="EMBL" id="QDT37641.1"/>
    </source>
</evidence>
<sequence>MPDTSTHYLIIEESRCIDAPAETVYAILANYRDHHPNILPPQFSDFEVLEGGVGEGTVIRFALKVSGRKNYGTMHVTEPDSGRLLAEADPKSGLVTEFHVEPAGGEACEVTFKTYGRRNVQMPRFLARFVERSLSSINRKILRPIYQDELRLLNEYAHNLSAQTQPDE</sequence>